<dbReference type="RefSeq" id="WP_089880683.1">
    <property type="nucleotide sequence ID" value="NZ_FOYS01000003.1"/>
</dbReference>
<name>A0A1I6HHM0_9EURY</name>
<accession>A0A1I6HHM0</accession>
<dbReference type="STRING" id="555875.SAMN04488124_2239"/>
<feature type="domain" description="DUF8060" evidence="3">
    <location>
        <begin position="2"/>
        <end position="102"/>
    </location>
</feature>
<evidence type="ECO:0000259" key="3">
    <source>
        <dbReference type="Pfam" id="PF26256"/>
    </source>
</evidence>
<evidence type="ECO:0000313" key="4">
    <source>
        <dbReference type="EMBL" id="SFR53787.1"/>
    </source>
</evidence>
<feature type="compositionally biased region" description="Acidic residues" evidence="1">
    <location>
        <begin position="1"/>
        <end position="11"/>
    </location>
</feature>
<keyword evidence="2" id="KW-1133">Transmembrane helix</keyword>
<sequence length="111" mass="11572">MTTETADDETDDANREQTSSDAGGSGEAPSTVQRLTTALNYAVLGGLLLLAAVSAVQLYAAIGRTVTTFVVPEYRAPVMAAFNLAVLLVAALGISLQLRRLTGDETVETGR</sequence>
<protein>
    <recommendedName>
        <fullName evidence="3">DUF8060 domain-containing protein</fullName>
    </recommendedName>
</protein>
<organism evidence="4 5">
    <name type="scientific">Halogeometricum limi</name>
    <dbReference type="NCBI Taxonomy" id="555875"/>
    <lineage>
        <taxon>Archaea</taxon>
        <taxon>Methanobacteriati</taxon>
        <taxon>Methanobacteriota</taxon>
        <taxon>Stenosarchaea group</taxon>
        <taxon>Halobacteria</taxon>
        <taxon>Halobacteriales</taxon>
        <taxon>Haloferacaceae</taxon>
        <taxon>Halogeometricum</taxon>
    </lineage>
</organism>
<dbReference type="InterPro" id="IPR058373">
    <property type="entry name" value="DUF8060"/>
</dbReference>
<keyword evidence="2" id="KW-0812">Transmembrane</keyword>
<dbReference type="AlphaFoldDB" id="A0A1I6HHM0"/>
<proteinExistence type="predicted"/>
<evidence type="ECO:0000256" key="2">
    <source>
        <dbReference type="SAM" id="Phobius"/>
    </source>
</evidence>
<dbReference type="EMBL" id="FOYS01000003">
    <property type="protein sequence ID" value="SFR53787.1"/>
    <property type="molecule type" value="Genomic_DNA"/>
</dbReference>
<keyword evidence="5" id="KW-1185">Reference proteome</keyword>
<evidence type="ECO:0000256" key="1">
    <source>
        <dbReference type="SAM" id="MobiDB-lite"/>
    </source>
</evidence>
<gene>
    <name evidence="4" type="ORF">SAMN04488124_2239</name>
</gene>
<feature type="transmembrane region" description="Helical" evidence="2">
    <location>
        <begin position="38"/>
        <end position="62"/>
    </location>
</feature>
<keyword evidence="2" id="KW-0472">Membrane</keyword>
<dbReference type="Proteomes" id="UP000243250">
    <property type="component" value="Unassembled WGS sequence"/>
</dbReference>
<feature type="compositionally biased region" description="Polar residues" evidence="1">
    <location>
        <begin position="16"/>
        <end position="30"/>
    </location>
</feature>
<reference evidence="5" key="1">
    <citation type="submission" date="2016-10" db="EMBL/GenBank/DDBJ databases">
        <authorList>
            <person name="Varghese N."/>
            <person name="Submissions S."/>
        </authorList>
    </citation>
    <scope>NUCLEOTIDE SEQUENCE [LARGE SCALE GENOMIC DNA]</scope>
    <source>
        <strain evidence="5">CGMCC 1.8711</strain>
    </source>
</reference>
<dbReference type="Pfam" id="PF26256">
    <property type="entry name" value="DUF8060"/>
    <property type="match status" value="1"/>
</dbReference>
<feature type="transmembrane region" description="Helical" evidence="2">
    <location>
        <begin position="74"/>
        <end position="94"/>
    </location>
</feature>
<feature type="region of interest" description="Disordered" evidence="1">
    <location>
        <begin position="1"/>
        <end position="30"/>
    </location>
</feature>
<evidence type="ECO:0000313" key="5">
    <source>
        <dbReference type="Proteomes" id="UP000243250"/>
    </source>
</evidence>